<name>A0A918W8Y6_9GAMM</name>
<dbReference type="Proteomes" id="UP000646426">
    <property type="component" value="Unassembled WGS sequence"/>
</dbReference>
<reference evidence="1" key="1">
    <citation type="journal article" date="2014" name="Int. J. Syst. Evol. Microbiol.">
        <title>Complete genome sequence of Corynebacterium casei LMG S-19264T (=DSM 44701T), isolated from a smear-ripened cheese.</title>
        <authorList>
            <consortium name="US DOE Joint Genome Institute (JGI-PGF)"/>
            <person name="Walter F."/>
            <person name="Albersmeier A."/>
            <person name="Kalinowski J."/>
            <person name="Ruckert C."/>
        </authorList>
    </citation>
    <scope>NUCLEOTIDE SEQUENCE</scope>
    <source>
        <strain evidence="1">KCTC 23077</strain>
    </source>
</reference>
<evidence type="ECO:0000313" key="1">
    <source>
        <dbReference type="EMBL" id="GHA82534.1"/>
    </source>
</evidence>
<proteinExistence type="predicted"/>
<dbReference type="RefSeq" id="WP_189456197.1">
    <property type="nucleotide sequence ID" value="NZ_BMYD01000003.1"/>
</dbReference>
<accession>A0A918W8Y6</accession>
<keyword evidence="2" id="KW-1185">Reference proteome</keyword>
<organism evidence="1 2">
    <name type="scientific">Cognatilysobacter bugurensis</name>
    <dbReference type="NCBI Taxonomy" id="543356"/>
    <lineage>
        <taxon>Bacteria</taxon>
        <taxon>Pseudomonadati</taxon>
        <taxon>Pseudomonadota</taxon>
        <taxon>Gammaproteobacteria</taxon>
        <taxon>Lysobacterales</taxon>
        <taxon>Lysobacteraceae</taxon>
        <taxon>Cognatilysobacter</taxon>
    </lineage>
</organism>
<protein>
    <submittedName>
        <fullName evidence="1">Uncharacterized protein</fullName>
    </submittedName>
</protein>
<dbReference type="EMBL" id="BMYD01000003">
    <property type="protein sequence ID" value="GHA82534.1"/>
    <property type="molecule type" value="Genomic_DNA"/>
</dbReference>
<comment type="caution">
    <text evidence="1">The sequence shown here is derived from an EMBL/GenBank/DDBJ whole genome shotgun (WGS) entry which is preliminary data.</text>
</comment>
<gene>
    <name evidence="1" type="ORF">GCM10007067_20640</name>
</gene>
<evidence type="ECO:0000313" key="2">
    <source>
        <dbReference type="Proteomes" id="UP000646426"/>
    </source>
</evidence>
<dbReference type="PROSITE" id="PS51257">
    <property type="entry name" value="PROKAR_LIPOPROTEIN"/>
    <property type="match status" value="1"/>
</dbReference>
<dbReference type="AlphaFoldDB" id="A0A918W8Y6"/>
<sequence length="68" mass="6998">MRRLALVLAVVGLAACDRPPQPPDKTAPPEPQVAARALQAPLDRAAAVQQTLDTAAETREVLTTAAGG</sequence>
<reference evidence="1" key="2">
    <citation type="submission" date="2020-09" db="EMBL/GenBank/DDBJ databases">
        <authorList>
            <person name="Sun Q."/>
            <person name="Kim S."/>
        </authorList>
    </citation>
    <scope>NUCLEOTIDE SEQUENCE</scope>
    <source>
        <strain evidence="1">KCTC 23077</strain>
    </source>
</reference>